<proteinExistence type="predicted"/>
<reference evidence="1" key="1">
    <citation type="submission" date="2021-02" db="EMBL/GenBank/DDBJ databases">
        <authorList>
            <person name="Bekaert M."/>
        </authorList>
    </citation>
    <scope>NUCLEOTIDE SEQUENCE</scope>
    <source>
        <strain evidence="1">IoA-00</strain>
    </source>
</reference>
<dbReference type="Proteomes" id="UP000675881">
    <property type="component" value="Chromosome 1"/>
</dbReference>
<dbReference type="InterPro" id="IPR036116">
    <property type="entry name" value="FN3_sf"/>
</dbReference>
<accession>A0A7R8CES0</accession>
<name>A0A7R8CES0_LEPSM</name>
<evidence type="ECO:0000313" key="1">
    <source>
        <dbReference type="EMBL" id="CAF2759672.1"/>
    </source>
</evidence>
<dbReference type="SUPFAM" id="SSF49265">
    <property type="entry name" value="Fibronectin type III"/>
    <property type="match status" value="1"/>
</dbReference>
<keyword evidence="2" id="KW-1185">Reference proteome</keyword>
<dbReference type="InterPro" id="IPR003961">
    <property type="entry name" value="FN3_dom"/>
</dbReference>
<dbReference type="CDD" id="cd00063">
    <property type="entry name" value="FN3"/>
    <property type="match status" value="1"/>
</dbReference>
<dbReference type="EMBL" id="HG994580">
    <property type="protein sequence ID" value="CAF2759672.1"/>
    <property type="molecule type" value="Genomic_DNA"/>
</dbReference>
<gene>
    <name evidence="1" type="ORF">LSAA_1621</name>
</gene>
<evidence type="ECO:0000313" key="2">
    <source>
        <dbReference type="Proteomes" id="UP000675881"/>
    </source>
</evidence>
<protein>
    <submittedName>
        <fullName evidence="1">(salmon louse) hypothetical protein</fullName>
    </submittedName>
</protein>
<dbReference type="AlphaFoldDB" id="A0A7R8CES0"/>
<organism evidence="1 2">
    <name type="scientific">Lepeophtheirus salmonis</name>
    <name type="common">Salmon louse</name>
    <name type="synonym">Caligus salmonis</name>
    <dbReference type="NCBI Taxonomy" id="72036"/>
    <lineage>
        <taxon>Eukaryota</taxon>
        <taxon>Metazoa</taxon>
        <taxon>Ecdysozoa</taxon>
        <taxon>Arthropoda</taxon>
        <taxon>Crustacea</taxon>
        <taxon>Multicrustacea</taxon>
        <taxon>Hexanauplia</taxon>
        <taxon>Copepoda</taxon>
        <taxon>Siphonostomatoida</taxon>
        <taxon>Caligidae</taxon>
        <taxon>Lepeophtheirus</taxon>
    </lineage>
</organism>
<sequence length="486" mass="55141">MIYLQLECPNRHTISFVRDFTKTEIPINEFQISISLNWVLIEVIKHLCTRETKRMFKCHGENSGRRQTGVFVFDEVQIVANLDREDEMAVLIMDPYIQKSLNVSVVPCIENTYVLKAIHEPTGEAVISLGKARPIVTIRSLSLLPTPSNGIQRSFQTDSDKIIYFINPKDIFVRGDCVTRRSFTLYTRLHGEGDWTPSVVEHSENEAEIYLYLELVSLTNIDKCRYYDVKLNVNEQGHEVEMDLDSIYPFGIKETKSLNDSIGAPDPPSVIKTNRFGYNIYFVREDEKIPHGDGGTYLITDLEPCSKYEISIKTEFESTTSEKGTSFFLTTRPIISNIFELQYINISISKASEVQFSWDSSEYPCLKADDYNVHVSNAYSDDEDREYFSIQDGKLLSSGQMSFLAKGLKNCTDYTLAIASPELGDVVPVEKKFRTGGTKNKVLGIQVTNSTATTITLIWNEDPCAKGYQVSHSRIVIKHQGESHLS</sequence>